<dbReference type="Gene3D" id="3.10.20.30">
    <property type="match status" value="1"/>
</dbReference>
<dbReference type="InterPro" id="IPR006058">
    <property type="entry name" value="2Fe2S_fd_BS"/>
</dbReference>
<dbReference type="InterPro" id="IPR002888">
    <property type="entry name" value="2Fe-2S-bd"/>
</dbReference>
<dbReference type="InterPro" id="IPR036010">
    <property type="entry name" value="2Fe-2S_ferredoxin-like_sf"/>
</dbReference>
<evidence type="ECO:0000256" key="3">
    <source>
        <dbReference type="ARBA" id="ARBA00023002"/>
    </source>
</evidence>
<evidence type="ECO:0000256" key="4">
    <source>
        <dbReference type="ARBA" id="ARBA00023004"/>
    </source>
</evidence>
<name>A0A421BQ28_9RHOB</name>
<feature type="domain" description="2Fe-2S ferredoxin-type" evidence="6">
    <location>
        <begin position="3"/>
        <end position="77"/>
    </location>
</feature>
<dbReference type="InterPro" id="IPR036884">
    <property type="entry name" value="2Fe-2S-bd_dom_sf"/>
</dbReference>
<keyword evidence="3" id="KW-0560">Oxidoreductase</keyword>
<dbReference type="Pfam" id="PF01799">
    <property type="entry name" value="Fer2_2"/>
    <property type="match status" value="1"/>
</dbReference>
<dbReference type="PROSITE" id="PS00197">
    <property type="entry name" value="2FE2S_FER_1"/>
    <property type="match status" value="1"/>
</dbReference>
<dbReference type="SUPFAM" id="SSF54292">
    <property type="entry name" value="2Fe-2S ferredoxin-like"/>
    <property type="match status" value="1"/>
</dbReference>
<dbReference type="Proteomes" id="UP000279673">
    <property type="component" value="Unassembled WGS sequence"/>
</dbReference>
<keyword evidence="8" id="KW-1185">Reference proteome</keyword>
<dbReference type="EMBL" id="RCHI01000007">
    <property type="protein sequence ID" value="RLL65052.1"/>
    <property type="molecule type" value="Genomic_DNA"/>
</dbReference>
<protein>
    <submittedName>
        <fullName evidence="7">(2Fe-2S)-binding protein</fullName>
    </submittedName>
</protein>
<dbReference type="PROSITE" id="PS51085">
    <property type="entry name" value="2FE2S_FER_2"/>
    <property type="match status" value="1"/>
</dbReference>
<accession>A0A421BQ28</accession>
<sequence length="156" mass="16045">MSPPLAFTLNGAPATIGAEETLLDALRERLGATEVKAGCAIGRCGACTVLLDGAAVNACLLSGWQVAGRAITTIAGLAALPVGETLAAAMEEENAFQCGYCAPGMMMTLAGLLSARPLPDDARIAEALEGNLCRCTGYHSILRGARTARDRLKDLP</sequence>
<dbReference type="Gene3D" id="1.10.150.120">
    <property type="entry name" value="[2Fe-2S]-binding domain"/>
    <property type="match status" value="1"/>
</dbReference>
<dbReference type="SUPFAM" id="SSF47741">
    <property type="entry name" value="CO dehydrogenase ISP C-domain like"/>
    <property type="match status" value="1"/>
</dbReference>
<organism evidence="7 8">
    <name type="scientific">Paenirhodobacter hankyongi</name>
    <dbReference type="NCBI Taxonomy" id="2294033"/>
    <lineage>
        <taxon>Bacteria</taxon>
        <taxon>Pseudomonadati</taxon>
        <taxon>Pseudomonadota</taxon>
        <taxon>Alphaproteobacteria</taxon>
        <taxon>Rhodobacterales</taxon>
        <taxon>Rhodobacter group</taxon>
        <taxon>Paenirhodobacter</taxon>
    </lineage>
</organism>
<keyword evidence="2" id="KW-0479">Metal-binding</keyword>
<dbReference type="InterPro" id="IPR001041">
    <property type="entry name" value="2Fe-2S_ferredoxin-type"/>
</dbReference>
<dbReference type="GO" id="GO:0051537">
    <property type="term" value="F:2 iron, 2 sulfur cluster binding"/>
    <property type="evidence" value="ECO:0007669"/>
    <property type="project" value="UniProtKB-KW"/>
</dbReference>
<comment type="caution">
    <text evidence="7">The sequence shown here is derived from an EMBL/GenBank/DDBJ whole genome shotgun (WGS) entry which is preliminary data.</text>
</comment>
<reference evidence="7 8" key="1">
    <citation type="submission" date="2018-10" db="EMBL/GenBank/DDBJ databases">
        <title>Rhodobacter sp . BO-81.</title>
        <authorList>
            <person name="Im W.T."/>
        </authorList>
    </citation>
    <scope>NUCLEOTIDE SEQUENCE [LARGE SCALE GENOMIC DNA]</scope>
    <source>
        <strain evidence="7 8">BO-81</strain>
    </source>
</reference>
<evidence type="ECO:0000259" key="6">
    <source>
        <dbReference type="PROSITE" id="PS51085"/>
    </source>
</evidence>
<keyword evidence="1" id="KW-0001">2Fe-2S</keyword>
<dbReference type="Pfam" id="PF00111">
    <property type="entry name" value="Fer2"/>
    <property type="match status" value="1"/>
</dbReference>
<dbReference type="PANTHER" id="PTHR44379:SF8">
    <property type="entry name" value="XANTHINE DEHYDROGENASE IRON-SULFUR-BINDING SUBUNIT XDHC-RELATED"/>
    <property type="match status" value="1"/>
</dbReference>
<evidence type="ECO:0000313" key="7">
    <source>
        <dbReference type="EMBL" id="RLL65052.1"/>
    </source>
</evidence>
<evidence type="ECO:0000256" key="5">
    <source>
        <dbReference type="ARBA" id="ARBA00023014"/>
    </source>
</evidence>
<dbReference type="RefSeq" id="WP_121533196.1">
    <property type="nucleotide sequence ID" value="NZ_RCHI01000007.1"/>
</dbReference>
<proteinExistence type="predicted"/>
<keyword evidence="5" id="KW-0411">Iron-sulfur</keyword>
<evidence type="ECO:0000313" key="8">
    <source>
        <dbReference type="Proteomes" id="UP000279673"/>
    </source>
</evidence>
<dbReference type="AlphaFoldDB" id="A0A421BQ28"/>
<dbReference type="GO" id="GO:0046872">
    <property type="term" value="F:metal ion binding"/>
    <property type="evidence" value="ECO:0007669"/>
    <property type="project" value="UniProtKB-KW"/>
</dbReference>
<keyword evidence="4" id="KW-0408">Iron</keyword>
<dbReference type="CDD" id="cd00207">
    <property type="entry name" value="fer2"/>
    <property type="match status" value="1"/>
</dbReference>
<dbReference type="PANTHER" id="PTHR44379">
    <property type="entry name" value="OXIDOREDUCTASE WITH IRON-SULFUR SUBUNIT"/>
    <property type="match status" value="1"/>
</dbReference>
<gene>
    <name evidence="7" type="ORF">DYS74_09490</name>
</gene>
<evidence type="ECO:0000256" key="1">
    <source>
        <dbReference type="ARBA" id="ARBA00022714"/>
    </source>
</evidence>
<evidence type="ECO:0000256" key="2">
    <source>
        <dbReference type="ARBA" id="ARBA00022723"/>
    </source>
</evidence>
<dbReference type="InterPro" id="IPR051452">
    <property type="entry name" value="Diverse_Oxidoreductases"/>
</dbReference>
<dbReference type="GO" id="GO:0016491">
    <property type="term" value="F:oxidoreductase activity"/>
    <property type="evidence" value="ECO:0007669"/>
    <property type="project" value="UniProtKB-KW"/>
</dbReference>
<dbReference type="InterPro" id="IPR012675">
    <property type="entry name" value="Beta-grasp_dom_sf"/>
</dbReference>